<dbReference type="EMBL" id="SRLO01000907">
    <property type="protein sequence ID" value="TNN44366.1"/>
    <property type="molecule type" value="Genomic_DNA"/>
</dbReference>
<organism evidence="2 3">
    <name type="scientific">Liparis tanakae</name>
    <name type="common">Tanaka's snailfish</name>
    <dbReference type="NCBI Taxonomy" id="230148"/>
    <lineage>
        <taxon>Eukaryota</taxon>
        <taxon>Metazoa</taxon>
        <taxon>Chordata</taxon>
        <taxon>Craniata</taxon>
        <taxon>Vertebrata</taxon>
        <taxon>Euteleostomi</taxon>
        <taxon>Actinopterygii</taxon>
        <taxon>Neopterygii</taxon>
        <taxon>Teleostei</taxon>
        <taxon>Neoteleostei</taxon>
        <taxon>Acanthomorphata</taxon>
        <taxon>Eupercaria</taxon>
        <taxon>Perciformes</taxon>
        <taxon>Cottioidei</taxon>
        <taxon>Cottales</taxon>
        <taxon>Liparidae</taxon>
        <taxon>Liparis</taxon>
    </lineage>
</organism>
<evidence type="ECO:0000313" key="3">
    <source>
        <dbReference type="Proteomes" id="UP000314294"/>
    </source>
</evidence>
<evidence type="ECO:0000313" key="2">
    <source>
        <dbReference type="EMBL" id="TNN44366.1"/>
    </source>
</evidence>
<protein>
    <submittedName>
        <fullName evidence="2">Uncharacterized protein</fullName>
    </submittedName>
</protein>
<keyword evidence="3" id="KW-1185">Reference proteome</keyword>
<comment type="caution">
    <text evidence="2">The sequence shown here is derived from an EMBL/GenBank/DDBJ whole genome shotgun (WGS) entry which is preliminary data.</text>
</comment>
<reference evidence="2 3" key="1">
    <citation type="submission" date="2019-03" db="EMBL/GenBank/DDBJ databases">
        <title>First draft genome of Liparis tanakae, snailfish: a comprehensive survey of snailfish specific genes.</title>
        <authorList>
            <person name="Kim W."/>
            <person name="Song I."/>
            <person name="Jeong J.-H."/>
            <person name="Kim D."/>
            <person name="Kim S."/>
            <person name="Ryu S."/>
            <person name="Song J.Y."/>
            <person name="Lee S.K."/>
        </authorList>
    </citation>
    <scope>NUCLEOTIDE SEQUENCE [LARGE SCALE GENOMIC DNA]</scope>
    <source>
        <tissue evidence="2">Muscle</tissue>
    </source>
</reference>
<sequence>MHGARHGGSDNVELVGKGKVKASVSVSQSVGGVGGRAGLRSVSQHAQSHGPGQAGLRIQTGFFWQRLSSTQSDEEPRPAGINALRGTGCSEPPRAVRSSCRGVVMSHDPRGSFVTDLNATALSEC</sequence>
<feature type="region of interest" description="Disordered" evidence="1">
    <location>
        <begin position="68"/>
        <end position="95"/>
    </location>
</feature>
<proteinExistence type="predicted"/>
<evidence type="ECO:0000256" key="1">
    <source>
        <dbReference type="SAM" id="MobiDB-lite"/>
    </source>
</evidence>
<dbReference type="Proteomes" id="UP000314294">
    <property type="component" value="Unassembled WGS sequence"/>
</dbReference>
<dbReference type="AlphaFoldDB" id="A0A4Z2FT27"/>
<accession>A0A4Z2FT27</accession>
<name>A0A4Z2FT27_9TELE</name>
<gene>
    <name evidence="2" type="ORF">EYF80_045423</name>
</gene>